<name>A0AAN9MMU3_PHACN</name>
<keyword evidence="2" id="KW-1185">Reference proteome</keyword>
<organism evidence="1 2">
    <name type="scientific">Phaseolus coccineus</name>
    <name type="common">Scarlet runner bean</name>
    <name type="synonym">Phaseolus multiflorus</name>
    <dbReference type="NCBI Taxonomy" id="3886"/>
    <lineage>
        <taxon>Eukaryota</taxon>
        <taxon>Viridiplantae</taxon>
        <taxon>Streptophyta</taxon>
        <taxon>Embryophyta</taxon>
        <taxon>Tracheophyta</taxon>
        <taxon>Spermatophyta</taxon>
        <taxon>Magnoliopsida</taxon>
        <taxon>eudicotyledons</taxon>
        <taxon>Gunneridae</taxon>
        <taxon>Pentapetalae</taxon>
        <taxon>rosids</taxon>
        <taxon>fabids</taxon>
        <taxon>Fabales</taxon>
        <taxon>Fabaceae</taxon>
        <taxon>Papilionoideae</taxon>
        <taxon>50 kb inversion clade</taxon>
        <taxon>NPAAA clade</taxon>
        <taxon>indigoferoid/millettioid clade</taxon>
        <taxon>Phaseoleae</taxon>
        <taxon>Phaseolus</taxon>
    </lineage>
</organism>
<evidence type="ECO:0000313" key="2">
    <source>
        <dbReference type="Proteomes" id="UP001374584"/>
    </source>
</evidence>
<dbReference type="EMBL" id="JAYMYR010000007">
    <property type="protein sequence ID" value="KAK7354862.1"/>
    <property type="molecule type" value="Genomic_DNA"/>
</dbReference>
<comment type="caution">
    <text evidence="1">The sequence shown here is derived from an EMBL/GenBank/DDBJ whole genome shotgun (WGS) entry which is preliminary data.</text>
</comment>
<sequence length="126" mass="14306">MVGMKQLQKQTLKDSYDLSNYLCNTLTASSNAYVAERGEIERGAFCQKLQQRVHSALLDYQLPVPSRRPMMPPRPTGPLRLNPYLFASSHVKNRPTNDMFCCEPHHIQGHIILLQLQQSLKEAPAS</sequence>
<dbReference type="AlphaFoldDB" id="A0AAN9MMU3"/>
<reference evidence="1 2" key="1">
    <citation type="submission" date="2024-01" db="EMBL/GenBank/DDBJ databases">
        <title>The genomes of 5 underutilized Papilionoideae crops provide insights into root nodulation and disease resistanc.</title>
        <authorList>
            <person name="Jiang F."/>
        </authorList>
    </citation>
    <scope>NUCLEOTIDE SEQUENCE [LARGE SCALE GENOMIC DNA]</scope>
    <source>
        <strain evidence="1">JINMINGXINNONG_FW02</strain>
        <tissue evidence="1">Leaves</tissue>
    </source>
</reference>
<protein>
    <submittedName>
        <fullName evidence="1">Uncharacterized protein</fullName>
    </submittedName>
</protein>
<dbReference type="Proteomes" id="UP001374584">
    <property type="component" value="Unassembled WGS sequence"/>
</dbReference>
<accession>A0AAN9MMU3</accession>
<gene>
    <name evidence="1" type="ORF">VNO80_20411</name>
</gene>
<proteinExistence type="predicted"/>
<evidence type="ECO:0000313" key="1">
    <source>
        <dbReference type="EMBL" id="KAK7354862.1"/>
    </source>
</evidence>